<reference evidence="9 10" key="1">
    <citation type="journal article" date="2018" name="Mol. Biol. Evol.">
        <title>Analysis of the draft genome of the red seaweed Gracilariopsis chorda provides insights into genome size evolution in Rhodophyta.</title>
        <authorList>
            <person name="Lee J."/>
            <person name="Yang E.C."/>
            <person name="Graf L."/>
            <person name="Yang J.H."/>
            <person name="Qiu H."/>
            <person name="Zel Zion U."/>
            <person name="Chan C.X."/>
            <person name="Stephens T.G."/>
            <person name="Weber A.P.M."/>
            <person name="Boo G.H."/>
            <person name="Boo S.M."/>
            <person name="Kim K.M."/>
            <person name="Shin Y."/>
            <person name="Jung M."/>
            <person name="Lee S.J."/>
            <person name="Yim H.S."/>
            <person name="Lee J.H."/>
            <person name="Bhattacharya D."/>
            <person name="Yoon H.S."/>
        </authorList>
    </citation>
    <scope>NUCLEOTIDE SEQUENCE [LARGE SCALE GENOMIC DNA]</scope>
    <source>
        <strain evidence="9 10">SKKU-2015</strain>
        <tissue evidence="9">Whole body</tissue>
    </source>
</reference>
<dbReference type="InterPro" id="IPR052415">
    <property type="entry name" value="Diphthine_MTase"/>
</dbReference>
<evidence type="ECO:0000313" key="9">
    <source>
        <dbReference type="EMBL" id="PXF41788.1"/>
    </source>
</evidence>
<evidence type="ECO:0000256" key="2">
    <source>
        <dbReference type="ARBA" id="ARBA00022574"/>
    </source>
</evidence>
<dbReference type="AlphaFoldDB" id="A0A2V3IIC0"/>
<dbReference type="InterPro" id="IPR015943">
    <property type="entry name" value="WD40/YVTN_repeat-like_dom_sf"/>
</dbReference>
<keyword evidence="10" id="KW-1185">Reference proteome</keyword>
<dbReference type="InterPro" id="IPR036322">
    <property type="entry name" value="WD40_repeat_dom_sf"/>
</dbReference>
<dbReference type="SMART" id="SM00320">
    <property type="entry name" value="WD40"/>
    <property type="match status" value="3"/>
</dbReference>
<name>A0A2V3IIC0_9FLOR</name>
<gene>
    <name evidence="9" type="ORF">BWQ96_08509</name>
</gene>
<dbReference type="EC" id="3.1.1.97" evidence="6"/>
<dbReference type="GO" id="GO:0017183">
    <property type="term" value="P:protein histidyl modification to diphthamide"/>
    <property type="evidence" value="ECO:0007669"/>
    <property type="project" value="TreeGrafter"/>
</dbReference>
<dbReference type="GO" id="GO:0005737">
    <property type="term" value="C:cytoplasm"/>
    <property type="evidence" value="ECO:0007669"/>
    <property type="project" value="TreeGrafter"/>
</dbReference>
<dbReference type="PANTHER" id="PTHR46042:SF1">
    <property type="entry name" value="DIPHTHINE METHYLTRANSFERASE"/>
    <property type="match status" value="1"/>
</dbReference>
<keyword evidence="4" id="KW-0378">Hydrolase</keyword>
<protein>
    <recommendedName>
        <fullName evidence="6">methylated diphthine methylhydrolase</fullName>
        <ecNumber evidence="6">3.1.1.97</ecNumber>
    </recommendedName>
</protein>
<comment type="pathway">
    <text evidence="1">Protein modification; peptidyl-diphthamide biosynthesis.</text>
</comment>
<evidence type="ECO:0000256" key="1">
    <source>
        <dbReference type="ARBA" id="ARBA00005156"/>
    </source>
</evidence>
<dbReference type="OrthoDB" id="1930760at2759"/>
<evidence type="ECO:0000256" key="6">
    <source>
        <dbReference type="ARBA" id="ARBA00039131"/>
    </source>
</evidence>
<sequence length="388" mass="42339">MVTPLSPETSSVQNASSCAFFKAAQNVDSISILKPSSSAREESVDGTITAVVSHDVVIGTYVLENSSNSSQASSCASRRKGSVLLVEAVRAQRGDEDSTFHLSLREEAALPAVLDVQRSPSSDTVYAGCAESSLFAVNRGEDSQLLHCERVTPACDDEERMTLSVDVVDDEVGKLIATSNSKGGIALDRISNSGIVERVFEKEEGHSLEAWSVCIDRYSQQQVGERSVLYSGGDDGMLCGWRCDVNDAVFRRRNAHGGVGVTTVATRTGHEYEVWSGGYDDTVRVWDTRSMRRCVKELGVGGGVWRIKFHPREEEYVLVAAMYEGCKALRWVNSGELRTVCGFDEHESIAYGVCWLEGLDWDGRLVAMSGSFYDCGVHVWSVDTRSIG</sequence>
<feature type="repeat" description="WD" evidence="8">
    <location>
        <begin position="276"/>
        <end position="296"/>
    </location>
</feature>
<comment type="caution">
    <text evidence="9">The sequence shown here is derived from an EMBL/GenBank/DDBJ whole genome shotgun (WGS) entry which is preliminary data.</text>
</comment>
<dbReference type="Gene3D" id="2.130.10.10">
    <property type="entry name" value="YVTN repeat-like/Quinoprotein amine dehydrogenase"/>
    <property type="match status" value="1"/>
</dbReference>
<dbReference type="Pfam" id="PF00400">
    <property type="entry name" value="WD40"/>
    <property type="match status" value="1"/>
</dbReference>
<evidence type="ECO:0000256" key="7">
    <source>
        <dbReference type="ARBA" id="ARBA00047551"/>
    </source>
</evidence>
<evidence type="ECO:0000256" key="4">
    <source>
        <dbReference type="ARBA" id="ARBA00022801"/>
    </source>
</evidence>
<dbReference type="STRING" id="448386.A0A2V3IIC0"/>
<dbReference type="EMBL" id="NBIV01000196">
    <property type="protein sequence ID" value="PXF41788.1"/>
    <property type="molecule type" value="Genomic_DNA"/>
</dbReference>
<dbReference type="GO" id="GO:0008168">
    <property type="term" value="F:methyltransferase activity"/>
    <property type="evidence" value="ECO:0007669"/>
    <property type="project" value="UniProtKB-KW"/>
</dbReference>
<dbReference type="InterPro" id="IPR001680">
    <property type="entry name" value="WD40_rpt"/>
</dbReference>
<keyword evidence="9" id="KW-0808">Transferase</keyword>
<comment type="similarity">
    <text evidence="5">Belongs to the DPH7 family.</text>
</comment>
<keyword evidence="9" id="KW-0489">Methyltransferase</keyword>
<keyword evidence="3" id="KW-0677">Repeat</keyword>
<dbReference type="PANTHER" id="PTHR46042">
    <property type="entry name" value="DIPHTHINE METHYLTRANSFERASE"/>
    <property type="match status" value="1"/>
</dbReference>
<proteinExistence type="inferred from homology"/>
<dbReference type="GO" id="GO:0032259">
    <property type="term" value="P:methylation"/>
    <property type="evidence" value="ECO:0007669"/>
    <property type="project" value="UniProtKB-KW"/>
</dbReference>
<evidence type="ECO:0000256" key="8">
    <source>
        <dbReference type="PROSITE-ProRule" id="PRU00221"/>
    </source>
</evidence>
<dbReference type="GO" id="GO:0061685">
    <property type="term" value="F:diphthine methylesterase activity"/>
    <property type="evidence" value="ECO:0007669"/>
    <property type="project" value="UniProtKB-EC"/>
</dbReference>
<evidence type="ECO:0000313" key="10">
    <source>
        <dbReference type="Proteomes" id="UP000247409"/>
    </source>
</evidence>
<dbReference type="SUPFAM" id="SSF50978">
    <property type="entry name" value="WD40 repeat-like"/>
    <property type="match status" value="1"/>
</dbReference>
<evidence type="ECO:0000256" key="3">
    <source>
        <dbReference type="ARBA" id="ARBA00022737"/>
    </source>
</evidence>
<organism evidence="9 10">
    <name type="scientific">Gracilariopsis chorda</name>
    <dbReference type="NCBI Taxonomy" id="448386"/>
    <lineage>
        <taxon>Eukaryota</taxon>
        <taxon>Rhodophyta</taxon>
        <taxon>Florideophyceae</taxon>
        <taxon>Rhodymeniophycidae</taxon>
        <taxon>Gracilariales</taxon>
        <taxon>Gracilariaceae</taxon>
        <taxon>Gracilariopsis</taxon>
    </lineage>
</organism>
<comment type="catalytic activity">
    <reaction evidence="7">
        <text>diphthine methyl ester-[translation elongation factor 2] + H2O = diphthine-[translation elongation factor 2] + methanol + H(+)</text>
        <dbReference type="Rhea" id="RHEA:42656"/>
        <dbReference type="Rhea" id="RHEA-COMP:10172"/>
        <dbReference type="Rhea" id="RHEA-COMP:10173"/>
        <dbReference type="ChEBI" id="CHEBI:15377"/>
        <dbReference type="ChEBI" id="CHEBI:15378"/>
        <dbReference type="ChEBI" id="CHEBI:17790"/>
        <dbReference type="ChEBI" id="CHEBI:79005"/>
        <dbReference type="ChEBI" id="CHEBI:82696"/>
        <dbReference type="EC" id="3.1.1.97"/>
    </reaction>
</comment>
<evidence type="ECO:0000256" key="5">
    <source>
        <dbReference type="ARBA" id="ARBA00038092"/>
    </source>
</evidence>
<dbReference type="PROSITE" id="PS50082">
    <property type="entry name" value="WD_REPEATS_2"/>
    <property type="match status" value="1"/>
</dbReference>
<dbReference type="Proteomes" id="UP000247409">
    <property type="component" value="Unassembled WGS sequence"/>
</dbReference>
<keyword evidence="2 8" id="KW-0853">WD repeat</keyword>
<accession>A0A2V3IIC0</accession>